<dbReference type="PANTHER" id="PTHR46458">
    <property type="entry name" value="BLR2807 PROTEIN"/>
    <property type="match status" value="1"/>
</dbReference>
<dbReference type="InterPro" id="IPR000971">
    <property type="entry name" value="Globin"/>
</dbReference>
<sequence length="183" mass="21169">MGCNSTKPKDHTIPVIKKPLLKKTMIPVLSGSQTDIIKTTWKTIKQYIANVGILTFVSMFEEHPEIQHIFASFRNRKLEEIQKSSLLRAHAMRVMGTVDRCILCLDGGETIEDIMKELGHVHFQYKLNMNQLKIICPQFLKAVRPYLEGTWSSEVEDAWNKFFDIILTYMCYHVECAAFVSER</sequence>
<reference evidence="8 9" key="1">
    <citation type="submission" date="2024-11" db="EMBL/GenBank/DDBJ databases">
        <title>Chromosome-level genome assembly of the freshwater bivalve Anodonta woodiana.</title>
        <authorList>
            <person name="Chen X."/>
        </authorList>
    </citation>
    <scope>NUCLEOTIDE SEQUENCE [LARGE SCALE GENOMIC DNA]</scope>
    <source>
        <strain evidence="8">MN2024</strain>
        <tissue evidence="8">Gills</tissue>
    </source>
</reference>
<dbReference type="Pfam" id="PF00042">
    <property type="entry name" value="Globin"/>
    <property type="match status" value="1"/>
</dbReference>
<dbReference type="GO" id="GO:0046872">
    <property type="term" value="F:metal ion binding"/>
    <property type="evidence" value="ECO:0007669"/>
    <property type="project" value="UniProtKB-KW"/>
</dbReference>
<comment type="caution">
    <text evidence="8">The sequence shown here is derived from an EMBL/GenBank/DDBJ whole genome shotgun (WGS) entry which is preliminary data.</text>
</comment>
<dbReference type="InterPro" id="IPR012292">
    <property type="entry name" value="Globin/Proto"/>
</dbReference>
<keyword evidence="4" id="KW-0479">Metal-binding</keyword>
<accession>A0ABD3VJF7</accession>
<keyword evidence="5" id="KW-0408">Iron</keyword>
<feature type="domain" description="Globin" evidence="7">
    <location>
        <begin position="28"/>
        <end position="175"/>
    </location>
</feature>
<keyword evidence="1 6" id="KW-0813">Transport</keyword>
<keyword evidence="2 6" id="KW-0349">Heme</keyword>
<dbReference type="PRINTS" id="PR00188">
    <property type="entry name" value="PLANTGLOBIN"/>
</dbReference>
<evidence type="ECO:0000256" key="6">
    <source>
        <dbReference type="RuleBase" id="RU000356"/>
    </source>
</evidence>
<evidence type="ECO:0000313" key="8">
    <source>
        <dbReference type="EMBL" id="KAL3861266.1"/>
    </source>
</evidence>
<dbReference type="AlphaFoldDB" id="A0ABD3VJF7"/>
<evidence type="ECO:0000256" key="4">
    <source>
        <dbReference type="ARBA" id="ARBA00022723"/>
    </source>
</evidence>
<evidence type="ECO:0000313" key="9">
    <source>
        <dbReference type="Proteomes" id="UP001634394"/>
    </source>
</evidence>
<dbReference type="Gene3D" id="1.10.490.10">
    <property type="entry name" value="Globins"/>
    <property type="match status" value="1"/>
</dbReference>
<dbReference type="EMBL" id="JBJQND010000011">
    <property type="protein sequence ID" value="KAL3861266.1"/>
    <property type="molecule type" value="Genomic_DNA"/>
</dbReference>
<keyword evidence="9" id="KW-1185">Reference proteome</keyword>
<dbReference type="Proteomes" id="UP001634394">
    <property type="component" value="Unassembled WGS sequence"/>
</dbReference>
<dbReference type="SUPFAM" id="SSF46458">
    <property type="entry name" value="Globin-like"/>
    <property type="match status" value="1"/>
</dbReference>
<proteinExistence type="inferred from homology"/>
<evidence type="ECO:0000256" key="5">
    <source>
        <dbReference type="ARBA" id="ARBA00023004"/>
    </source>
</evidence>
<evidence type="ECO:0000259" key="7">
    <source>
        <dbReference type="PROSITE" id="PS01033"/>
    </source>
</evidence>
<dbReference type="InterPro" id="IPR050532">
    <property type="entry name" value="Globin-like_OT"/>
</dbReference>
<comment type="similarity">
    <text evidence="6">Belongs to the globin family.</text>
</comment>
<evidence type="ECO:0000256" key="2">
    <source>
        <dbReference type="ARBA" id="ARBA00022617"/>
    </source>
</evidence>
<evidence type="ECO:0000256" key="1">
    <source>
        <dbReference type="ARBA" id="ARBA00022448"/>
    </source>
</evidence>
<dbReference type="InterPro" id="IPR009050">
    <property type="entry name" value="Globin-like_sf"/>
</dbReference>
<dbReference type="PANTHER" id="PTHR46458:SF1">
    <property type="entry name" value="GEO09476P1"/>
    <property type="match status" value="1"/>
</dbReference>
<organism evidence="8 9">
    <name type="scientific">Sinanodonta woodiana</name>
    <name type="common">Chinese pond mussel</name>
    <name type="synonym">Anodonta woodiana</name>
    <dbReference type="NCBI Taxonomy" id="1069815"/>
    <lineage>
        <taxon>Eukaryota</taxon>
        <taxon>Metazoa</taxon>
        <taxon>Spiralia</taxon>
        <taxon>Lophotrochozoa</taxon>
        <taxon>Mollusca</taxon>
        <taxon>Bivalvia</taxon>
        <taxon>Autobranchia</taxon>
        <taxon>Heteroconchia</taxon>
        <taxon>Palaeoheterodonta</taxon>
        <taxon>Unionida</taxon>
        <taxon>Unionoidea</taxon>
        <taxon>Unionidae</taxon>
        <taxon>Unioninae</taxon>
        <taxon>Sinanodonta</taxon>
    </lineage>
</organism>
<evidence type="ECO:0000256" key="3">
    <source>
        <dbReference type="ARBA" id="ARBA00022621"/>
    </source>
</evidence>
<name>A0ABD3VJF7_SINWO</name>
<keyword evidence="3 6" id="KW-0561">Oxygen transport</keyword>
<gene>
    <name evidence="8" type="ORF">ACJMK2_007309</name>
</gene>
<protein>
    <recommendedName>
        <fullName evidence="7">Globin domain-containing protein</fullName>
    </recommendedName>
</protein>
<dbReference type="PROSITE" id="PS01033">
    <property type="entry name" value="GLOBIN"/>
    <property type="match status" value="1"/>
</dbReference>
<dbReference type="GO" id="GO:0005344">
    <property type="term" value="F:oxygen carrier activity"/>
    <property type="evidence" value="ECO:0007669"/>
    <property type="project" value="UniProtKB-KW"/>
</dbReference>